<dbReference type="AlphaFoldDB" id="A0A2H3KLJ6"/>
<reference evidence="3 4" key="1">
    <citation type="submission" date="2017-09" db="EMBL/GenBank/DDBJ databases">
        <title>Whole genomes of Flavobacteriaceae.</title>
        <authorList>
            <person name="Stine C."/>
            <person name="Li C."/>
            <person name="Tadesse D."/>
        </authorList>
    </citation>
    <scope>NUCLEOTIDE SEQUENCE [LARGE SCALE GENOMIC DNA]</scope>
    <source>
        <strain evidence="3 4">ATCC 35036</strain>
    </source>
</reference>
<dbReference type="OrthoDB" id="1117410at2"/>
<dbReference type="EMBL" id="PCMW01000049">
    <property type="protein sequence ID" value="PDS24032.1"/>
    <property type="molecule type" value="Genomic_DNA"/>
</dbReference>
<dbReference type="Pfam" id="PF19089">
    <property type="entry name" value="DUF5777"/>
    <property type="match status" value="1"/>
</dbReference>
<organism evidence="3 4">
    <name type="scientific">Flavobacterium branchiophilum</name>
    <dbReference type="NCBI Taxonomy" id="55197"/>
    <lineage>
        <taxon>Bacteria</taxon>
        <taxon>Pseudomonadati</taxon>
        <taxon>Bacteroidota</taxon>
        <taxon>Flavobacteriia</taxon>
        <taxon>Flavobacteriales</taxon>
        <taxon>Flavobacteriaceae</taxon>
        <taxon>Flavobacterium</taxon>
    </lineage>
</organism>
<proteinExistence type="predicted"/>
<sequence length="288" mass="31853">MINLKKIVLSVLILSSWGAMAQDDLLNELDTKKTEKNTTTSAFKALQIVNMQSTKLPAKGEIYILISHRFGDLSNGINNFFGLDNAFTKIGGIYGVTDGFSVGLSRHTLNKTYEIAAKYKLANQQDNGFPVSIVAYHTLDINSALSTDLYPGLKATNRLAYTTQLLVSKKFTNEFSLQLAPIFVHKNLYDGITDQKNQFLLATGARYKLTKRLSLNAEYAARLNLPEGYTSIYHNPLSIGLDIETGGHVFQMVLSNSQAMNDVSFLTNATGITAGKGIFFGFNMYRVF</sequence>
<evidence type="ECO:0000259" key="2">
    <source>
        <dbReference type="Pfam" id="PF19089"/>
    </source>
</evidence>
<feature type="domain" description="DUF5777" evidence="2">
    <location>
        <begin position="43"/>
        <end position="288"/>
    </location>
</feature>
<name>A0A2H3KLJ6_9FLAO</name>
<dbReference type="InterPro" id="IPR045916">
    <property type="entry name" value="DUF5777"/>
</dbReference>
<dbReference type="SUPFAM" id="SSF56935">
    <property type="entry name" value="Porins"/>
    <property type="match status" value="1"/>
</dbReference>
<feature type="chain" id="PRO_5013608241" description="DUF5777 domain-containing protein" evidence="1">
    <location>
        <begin position="22"/>
        <end position="288"/>
    </location>
</feature>
<evidence type="ECO:0000313" key="3">
    <source>
        <dbReference type="EMBL" id="PDS24032.1"/>
    </source>
</evidence>
<evidence type="ECO:0000256" key="1">
    <source>
        <dbReference type="SAM" id="SignalP"/>
    </source>
</evidence>
<gene>
    <name evidence="3" type="ORF">B0A77_09430</name>
</gene>
<comment type="caution">
    <text evidence="3">The sequence shown here is derived from an EMBL/GenBank/DDBJ whole genome shotgun (WGS) entry which is preliminary data.</text>
</comment>
<keyword evidence="1" id="KW-0732">Signal</keyword>
<protein>
    <recommendedName>
        <fullName evidence="2">DUF5777 domain-containing protein</fullName>
    </recommendedName>
</protein>
<feature type="signal peptide" evidence="1">
    <location>
        <begin position="1"/>
        <end position="21"/>
    </location>
</feature>
<accession>A0A2H3KLJ6</accession>
<evidence type="ECO:0000313" key="4">
    <source>
        <dbReference type="Proteomes" id="UP000220828"/>
    </source>
</evidence>
<dbReference type="Proteomes" id="UP000220828">
    <property type="component" value="Unassembled WGS sequence"/>
</dbReference>
<dbReference type="RefSeq" id="WP_097554272.1">
    <property type="nucleotide sequence ID" value="NZ_PCMW01000049.1"/>
</dbReference>